<name>A0A9Q3DB66_9BASI</name>
<evidence type="ECO:0000259" key="1">
    <source>
        <dbReference type="Pfam" id="PF17921"/>
    </source>
</evidence>
<accession>A0A9Q3DB66</accession>
<dbReference type="EMBL" id="AVOT02014935">
    <property type="protein sequence ID" value="MBW0498847.1"/>
    <property type="molecule type" value="Genomic_DNA"/>
</dbReference>
<reference evidence="2" key="1">
    <citation type="submission" date="2021-03" db="EMBL/GenBank/DDBJ databases">
        <title>Draft genome sequence of rust myrtle Austropuccinia psidii MF-1, a brazilian biotype.</title>
        <authorList>
            <person name="Quecine M.C."/>
            <person name="Pachon D.M.R."/>
            <person name="Bonatelli M.L."/>
            <person name="Correr F.H."/>
            <person name="Franceschini L.M."/>
            <person name="Leite T.F."/>
            <person name="Margarido G.R.A."/>
            <person name="Almeida C.A."/>
            <person name="Ferrarezi J.A."/>
            <person name="Labate C.A."/>
        </authorList>
    </citation>
    <scope>NUCLEOTIDE SEQUENCE</scope>
    <source>
        <strain evidence="2">MF-1</strain>
    </source>
</reference>
<evidence type="ECO:0000313" key="2">
    <source>
        <dbReference type="EMBL" id="MBW0498847.1"/>
    </source>
</evidence>
<organism evidence="2 3">
    <name type="scientific">Austropuccinia psidii MF-1</name>
    <dbReference type="NCBI Taxonomy" id="1389203"/>
    <lineage>
        <taxon>Eukaryota</taxon>
        <taxon>Fungi</taxon>
        <taxon>Dikarya</taxon>
        <taxon>Basidiomycota</taxon>
        <taxon>Pucciniomycotina</taxon>
        <taxon>Pucciniomycetes</taxon>
        <taxon>Pucciniales</taxon>
        <taxon>Sphaerophragmiaceae</taxon>
        <taxon>Austropuccinia</taxon>
    </lineage>
</organism>
<dbReference type="Proteomes" id="UP000765509">
    <property type="component" value="Unassembled WGS sequence"/>
</dbReference>
<dbReference type="InterPro" id="IPR041588">
    <property type="entry name" value="Integrase_H2C2"/>
</dbReference>
<sequence>MPIKADDLSRWALPNPPENTDYVPENEEPQIPIEGINITDVEEEFFEEIRESYKQDMNCHILTFLLEKDFKDSDLVNSLDEIWKTSYDDIIFHLFDVILSHRSEHTCAMVLFSRMLINQILLECHEKIYSGNISEEKEMEINKTGACWLSWRKDVIEYCHSCDRCQKAKKATGKRFGLMIHIQEPINPLEVVHMGWETNLPPAVEKS</sequence>
<keyword evidence="3" id="KW-1185">Reference proteome</keyword>
<gene>
    <name evidence="2" type="ORF">O181_038562</name>
</gene>
<comment type="caution">
    <text evidence="2">The sequence shown here is derived from an EMBL/GenBank/DDBJ whole genome shotgun (WGS) entry which is preliminary data.</text>
</comment>
<feature type="domain" description="Integrase zinc-binding" evidence="1">
    <location>
        <begin position="116"/>
        <end position="170"/>
    </location>
</feature>
<proteinExistence type="predicted"/>
<dbReference type="Gene3D" id="1.10.340.70">
    <property type="match status" value="1"/>
</dbReference>
<protein>
    <recommendedName>
        <fullName evidence="1">Integrase zinc-binding domain-containing protein</fullName>
    </recommendedName>
</protein>
<dbReference type="AlphaFoldDB" id="A0A9Q3DB66"/>
<dbReference type="Pfam" id="PF17921">
    <property type="entry name" value="Integrase_H2C2"/>
    <property type="match status" value="1"/>
</dbReference>
<evidence type="ECO:0000313" key="3">
    <source>
        <dbReference type="Proteomes" id="UP000765509"/>
    </source>
</evidence>
<dbReference type="OrthoDB" id="2273864at2759"/>